<dbReference type="InterPro" id="IPR011712">
    <property type="entry name" value="Sig_transdc_His_kin_sub3_dim/P"/>
</dbReference>
<dbReference type="GO" id="GO:0006355">
    <property type="term" value="P:regulation of DNA-templated transcription"/>
    <property type="evidence" value="ECO:0007669"/>
    <property type="project" value="InterPro"/>
</dbReference>
<gene>
    <name evidence="9" type="ORF">ATK74_1219</name>
</gene>
<dbReference type="PROSITE" id="PS50109">
    <property type="entry name" value="HIS_KIN"/>
    <property type="match status" value="1"/>
</dbReference>
<comment type="caution">
    <text evidence="9">The sequence shown here is derived from an EMBL/GenBank/DDBJ whole genome shotgun (WGS) entry which is preliminary data.</text>
</comment>
<keyword evidence="2 9" id="KW-0418">Kinase</keyword>
<dbReference type="InterPro" id="IPR036890">
    <property type="entry name" value="HATPase_C_sf"/>
</dbReference>
<dbReference type="GO" id="GO:0003677">
    <property type="term" value="F:DNA binding"/>
    <property type="evidence" value="ECO:0007669"/>
    <property type="project" value="UniProtKB-KW"/>
</dbReference>
<dbReference type="InterPro" id="IPR016032">
    <property type="entry name" value="Sig_transdc_resp-reg_C-effctor"/>
</dbReference>
<dbReference type="InterPro" id="IPR011006">
    <property type="entry name" value="CheY-like_superfamily"/>
</dbReference>
<dbReference type="Pfam" id="PF00196">
    <property type="entry name" value="GerE"/>
    <property type="match status" value="1"/>
</dbReference>
<keyword evidence="1" id="KW-0808">Transferase</keyword>
<dbReference type="SUPFAM" id="SSF55874">
    <property type="entry name" value="ATPase domain of HSP90 chaperone/DNA topoisomerase II/histidine kinase"/>
    <property type="match status" value="1"/>
</dbReference>
<keyword evidence="3" id="KW-0902">Two-component regulatory system</keyword>
<evidence type="ECO:0000313" key="10">
    <source>
        <dbReference type="Proteomes" id="UP000226079"/>
    </source>
</evidence>
<dbReference type="SMART" id="SM00387">
    <property type="entry name" value="HATPase_c"/>
    <property type="match status" value="1"/>
</dbReference>
<dbReference type="SUPFAM" id="SSF46894">
    <property type="entry name" value="C-terminal effector domain of the bipartite response regulators"/>
    <property type="match status" value="1"/>
</dbReference>
<dbReference type="CDD" id="cd06170">
    <property type="entry name" value="LuxR_C_like"/>
    <property type="match status" value="1"/>
</dbReference>
<dbReference type="GO" id="GO:0016020">
    <property type="term" value="C:membrane"/>
    <property type="evidence" value="ECO:0007669"/>
    <property type="project" value="InterPro"/>
</dbReference>
<dbReference type="Gene3D" id="1.20.5.1930">
    <property type="match status" value="1"/>
</dbReference>
<accession>A0A2A9CQP7</accession>
<dbReference type="RefSeq" id="WP_098460182.1">
    <property type="nucleotide sequence ID" value="NZ_PDJC01000001.1"/>
</dbReference>
<dbReference type="PRINTS" id="PR00038">
    <property type="entry name" value="HTHLUXR"/>
</dbReference>
<dbReference type="GO" id="GO:0046983">
    <property type="term" value="F:protein dimerization activity"/>
    <property type="evidence" value="ECO:0007669"/>
    <property type="project" value="InterPro"/>
</dbReference>
<feature type="domain" description="HTH luxR-type" evidence="6">
    <location>
        <begin position="529"/>
        <end position="590"/>
    </location>
</feature>
<evidence type="ECO:0000259" key="7">
    <source>
        <dbReference type="PROSITE" id="PS50109"/>
    </source>
</evidence>
<sequence>MTHTDPRPPVALDDALAAVANDLAGEFQLQRLLERILRSAVELLGCTSGSLCLIDQASQTYRKEIDLEEGCQTGTVFPLVEGCTGAVARAGKPVIFERYSEIGKGHIGPDEPRFHRGVIGVPIRLRADLIGACIVFAASDERRFDAADAQLLQRFATHAAIAIANSRLHQEASERAKAAAIAAERERAMLEVHDSIGRGLATVALQIGQAYAAVSRGEDPLPALTQAQQAAQETMNEGRRAVWGLGPAGLSGRTLDQALELELEWVQATSGLSPTFRVFGDPLPLGREVETQVVRIVQESLANAVQHAKASMLRLGLVYGADGIAVIIEDDGCGFDTAAVADKGVGLSGLVTRAAQVGGRVRIDSTPGWGTRIRADLPYRADLSGAGESPRLRVVVAHDLPAMRAGLVRLLDASEPGVQVVAEVDEPAAAVEAIRLLRPDVVLAGTGLGSGSAAQWLSRLHRAAPGAAVIGIVDPGAPESELREWATFGVRGFVQSDVDATTLGRAVVGVARGDVLVFGEMLAQLGGAPIMDGERLTDRELEVRQLVEQGLPDKQIASRLGISAKTVEKHVSAILRKRGVRSRTELLARV</sequence>
<dbReference type="SUPFAM" id="SSF55781">
    <property type="entry name" value="GAF domain-like"/>
    <property type="match status" value="1"/>
</dbReference>
<dbReference type="InterPro" id="IPR000792">
    <property type="entry name" value="Tscrpt_reg_LuxR_C"/>
</dbReference>
<evidence type="ECO:0000256" key="3">
    <source>
        <dbReference type="ARBA" id="ARBA00023012"/>
    </source>
</evidence>
<keyword evidence="10" id="KW-1185">Reference proteome</keyword>
<evidence type="ECO:0000313" key="9">
    <source>
        <dbReference type="EMBL" id="PFG16668.1"/>
    </source>
</evidence>
<dbReference type="SMART" id="SM00065">
    <property type="entry name" value="GAF"/>
    <property type="match status" value="1"/>
</dbReference>
<dbReference type="Gene3D" id="3.30.565.10">
    <property type="entry name" value="Histidine kinase-like ATPase, C-terminal domain"/>
    <property type="match status" value="1"/>
</dbReference>
<evidence type="ECO:0000256" key="5">
    <source>
        <dbReference type="PROSITE-ProRule" id="PRU00169"/>
    </source>
</evidence>
<evidence type="ECO:0000256" key="1">
    <source>
        <dbReference type="ARBA" id="ARBA00022679"/>
    </source>
</evidence>
<keyword evidence="4" id="KW-0238">DNA-binding</keyword>
<dbReference type="Proteomes" id="UP000226079">
    <property type="component" value="Unassembled WGS sequence"/>
</dbReference>
<dbReference type="InterPro" id="IPR003594">
    <property type="entry name" value="HATPase_dom"/>
</dbReference>
<dbReference type="InterPro" id="IPR050482">
    <property type="entry name" value="Sensor_HK_TwoCompSys"/>
</dbReference>
<proteinExistence type="predicted"/>
<dbReference type="Gene3D" id="3.40.50.2300">
    <property type="match status" value="1"/>
</dbReference>
<evidence type="ECO:0000259" key="6">
    <source>
        <dbReference type="PROSITE" id="PS50043"/>
    </source>
</evidence>
<dbReference type="PANTHER" id="PTHR24421:SF62">
    <property type="entry name" value="SENSORY TRANSDUCTION HISTIDINE KINASE"/>
    <property type="match status" value="1"/>
</dbReference>
<feature type="domain" description="Histidine kinase" evidence="7">
    <location>
        <begin position="292"/>
        <end position="381"/>
    </location>
</feature>
<dbReference type="Pfam" id="PF13185">
    <property type="entry name" value="GAF_2"/>
    <property type="match status" value="1"/>
</dbReference>
<evidence type="ECO:0000259" key="8">
    <source>
        <dbReference type="PROSITE" id="PS50110"/>
    </source>
</evidence>
<dbReference type="PROSITE" id="PS50043">
    <property type="entry name" value="HTH_LUXR_2"/>
    <property type="match status" value="1"/>
</dbReference>
<dbReference type="InterPro" id="IPR029016">
    <property type="entry name" value="GAF-like_dom_sf"/>
</dbReference>
<dbReference type="SMART" id="SM00421">
    <property type="entry name" value="HTH_LUXR"/>
    <property type="match status" value="1"/>
</dbReference>
<dbReference type="InterPro" id="IPR005467">
    <property type="entry name" value="His_kinase_dom"/>
</dbReference>
<dbReference type="InterPro" id="IPR003018">
    <property type="entry name" value="GAF"/>
</dbReference>
<feature type="domain" description="Response regulatory" evidence="8">
    <location>
        <begin position="393"/>
        <end position="511"/>
    </location>
</feature>
<dbReference type="Pfam" id="PF07730">
    <property type="entry name" value="HisKA_3"/>
    <property type="match status" value="1"/>
</dbReference>
<dbReference type="PANTHER" id="PTHR24421">
    <property type="entry name" value="NITRATE/NITRITE SENSOR PROTEIN NARX-RELATED"/>
    <property type="match status" value="1"/>
</dbReference>
<dbReference type="Gene3D" id="3.30.450.40">
    <property type="match status" value="1"/>
</dbReference>
<name>A0A2A9CQP7_9ACTN</name>
<protein>
    <submittedName>
        <fullName evidence="9">Signal transduction histidine kinase</fullName>
    </submittedName>
</protein>
<dbReference type="GO" id="GO:0000155">
    <property type="term" value="F:phosphorelay sensor kinase activity"/>
    <property type="evidence" value="ECO:0007669"/>
    <property type="project" value="InterPro"/>
</dbReference>
<dbReference type="InterPro" id="IPR001789">
    <property type="entry name" value="Sig_transdc_resp-reg_receiver"/>
</dbReference>
<dbReference type="CDD" id="cd16917">
    <property type="entry name" value="HATPase_UhpB-NarQ-NarX-like"/>
    <property type="match status" value="1"/>
</dbReference>
<dbReference type="AlphaFoldDB" id="A0A2A9CQP7"/>
<evidence type="ECO:0000256" key="2">
    <source>
        <dbReference type="ARBA" id="ARBA00022777"/>
    </source>
</evidence>
<dbReference type="Pfam" id="PF02518">
    <property type="entry name" value="HATPase_c"/>
    <property type="match status" value="1"/>
</dbReference>
<reference evidence="9 10" key="1">
    <citation type="submission" date="2017-10" db="EMBL/GenBank/DDBJ databases">
        <title>Sequencing the genomes of 1000 actinobacteria strains.</title>
        <authorList>
            <person name="Klenk H.-P."/>
        </authorList>
    </citation>
    <scope>NUCLEOTIDE SEQUENCE [LARGE SCALE GENOMIC DNA]</scope>
    <source>
        <strain evidence="9 10">DSM 15597</strain>
    </source>
</reference>
<dbReference type="EMBL" id="PDJC01000001">
    <property type="protein sequence ID" value="PFG16668.1"/>
    <property type="molecule type" value="Genomic_DNA"/>
</dbReference>
<dbReference type="OrthoDB" id="144293at2"/>
<dbReference type="SUPFAM" id="SSF52172">
    <property type="entry name" value="CheY-like"/>
    <property type="match status" value="1"/>
</dbReference>
<comment type="caution">
    <text evidence="5">Lacks conserved residue(s) required for the propagation of feature annotation.</text>
</comment>
<dbReference type="PROSITE" id="PS50110">
    <property type="entry name" value="RESPONSE_REGULATORY"/>
    <property type="match status" value="1"/>
</dbReference>
<organism evidence="9 10">
    <name type="scientific">Propionicimonas paludicola</name>
    <dbReference type="NCBI Taxonomy" id="185243"/>
    <lineage>
        <taxon>Bacteria</taxon>
        <taxon>Bacillati</taxon>
        <taxon>Actinomycetota</taxon>
        <taxon>Actinomycetes</taxon>
        <taxon>Propionibacteriales</taxon>
        <taxon>Nocardioidaceae</taxon>
        <taxon>Propionicimonas</taxon>
    </lineage>
</organism>
<evidence type="ECO:0000256" key="4">
    <source>
        <dbReference type="ARBA" id="ARBA00023125"/>
    </source>
</evidence>